<organism evidence="2 3">
    <name type="scientific">Azospirillum thiophilum</name>
    <dbReference type="NCBI Taxonomy" id="528244"/>
    <lineage>
        <taxon>Bacteria</taxon>
        <taxon>Pseudomonadati</taxon>
        <taxon>Pseudomonadota</taxon>
        <taxon>Alphaproteobacteria</taxon>
        <taxon>Rhodospirillales</taxon>
        <taxon>Azospirillaceae</taxon>
        <taxon>Azospirillum</taxon>
    </lineage>
</organism>
<reference evidence="3" key="1">
    <citation type="submission" date="2015-08" db="EMBL/GenBank/DDBJ databases">
        <title>Complete Genome Sequence of Azospirillum thiophilum BV-S.</title>
        <authorList>
            <person name="Fomenkov A."/>
            <person name="Vincze T."/>
            <person name="Grabovich M."/>
            <person name="Dubinina G."/>
            <person name="Orlova M."/>
            <person name="Belousova E."/>
            <person name="Roberts R.J."/>
        </authorList>
    </citation>
    <scope>NUCLEOTIDE SEQUENCE [LARGE SCALE GENOMIC DNA]</scope>
    <source>
        <strain evidence="3">BV-S</strain>
    </source>
</reference>
<feature type="transmembrane region" description="Helical" evidence="1">
    <location>
        <begin position="224"/>
        <end position="241"/>
    </location>
</feature>
<keyword evidence="1" id="KW-0812">Transmembrane</keyword>
<keyword evidence="1" id="KW-1133">Transmembrane helix</keyword>
<reference evidence="2 3" key="2">
    <citation type="journal article" date="2016" name="Genome Announc.">
        <title>Complete Genome Sequence of a Strain of Azospirillum thiophilum Isolated from a Sulfide Spring.</title>
        <authorList>
            <person name="Fomenkov A."/>
            <person name="Vincze T."/>
            <person name="Grabovich M."/>
            <person name="Anton B.P."/>
            <person name="Dubinina G."/>
            <person name="Orlova M."/>
            <person name="Belousova E."/>
            <person name="Roberts R.J."/>
        </authorList>
    </citation>
    <scope>NUCLEOTIDE SEQUENCE [LARGE SCALE GENOMIC DNA]</scope>
    <source>
        <strain evidence="2 3">BV-S</strain>
    </source>
</reference>
<gene>
    <name evidence="2" type="ORF">AL072_25445</name>
</gene>
<feature type="transmembrane region" description="Helical" evidence="1">
    <location>
        <begin position="94"/>
        <end position="114"/>
    </location>
</feature>
<dbReference type="KEGG" id="ati:AL072_25445"/>
<dbReference type="Proteomes" id="UP000069935">
    <property type="component" value="Chromosome 4"/>
</dbReference>
<protein>
    <submittedName>
        <fullName evidence="2">Short-chain dehydrogenase</fullName>
    </submittedName>
</protein>
<name>A0AAC9EYC7_9PROT</name>
<dbReference type="EMBL" id="CP012404">
    <property type="protein sequence ID" value="ALG74306.1"/>
    <property type="molecule type" value="Genomic_DNA"/>
</dbReference>
<accession>A0AAC9EYC7</accession>
<keyword evidence="3" id="KW-1185">Reference proteome</keyword>
<evidence type="ECO:0000256" key="1">
    <source>
        <dbReference type="SAM" id="Phobius"/>
    </source>
</evidence>
<feature type="transmembrane region" description="Helical" evidence="1">
    <location>
        <begin position="153"/>
        <end position="171"/>
    </location>
</feature>
<evidence type="ECO:0000313" key="2">
    <source>
        <dbReference type="EMBL" id="ALG74306.1"/>
    </source>
</evidence>
<proteinExistence type="predicted"/>
<feature type="transmembrane region" description="Helical" evidence="1">
    <location>
        <begin position="376"/>
        <end position="395"/>
    </location>
</feature>
<feature type="transmembrane region" description="Helical" evidence="1">
    <location>
        <begin position="303"/>
        <end position="325"/>
    </location>
</feature>
<feature type="transmembrane region" description="Helical" evidence="1">
    <location>
        <begin position="120"/>
        <end position="141"/>
    </location>
</feature>
<feature type="transmembrane region" description="Helical" evidence="1">
    <location>
        <begin position="337"/>
        <end position="356"/>
    </location>
</feature>
<feature type="transmembrane region" description="Helical" evidence="1">
    <location>
        <begin position="183"/>
        <end position="204"/>
    </location>
</feature>
<evidence type="ECO:0000313" key="3">
    <source>
        <dbReference type="Proteomes" id="UP000069935"/>
    </source>
</evidence>
<dbReference type="AlphaFoldDB" id="A0AAC9EYC7"/>
<feature type="transmembrane region" description="Helical" evidence="1">
    <location>
        <begin position="21"/>
        <end position="45"/>
    </location>
</feature>
<dbReference type="Pfam" id="PF05940">
    <property type="entry name" value="NnrS"/>
    <property type="match status" value="1"/>
</dbReference>
<sequence length="404" mass="41819">MSSPSLAGRDAGPAIPILFQYGFRCFFLFSGLAAMGLVAAWLGVLVTGEWPDGAVGAGAWHAHEMLFGMIAAAVAGFLLTAVPSWTGTRAVSGVPLMVLAALWLAGRIAVFPWVGPWVAMPGALAAVLDLAFLPALGVALARPLVAAGKWRNSAFLILLGLLTAGNLLIHLEWLDLLSGGVEAGFALGLGIVLMMVTVIGGRILPAFTRNGLGKAGMAVRSWPLVERATLLATLALIPAAMVDAESVVTGLIALAAAAAHAVRLAGWQGWRAWRSPILWSLHVGYLWVPVALLLRGLHALAGLPAAAGTHAMTVGAFATLILAVMSRASLGHTGRPLVVSRATVAAYGLLTAAAALRTLSPLLPVEWVWAALQWSGYAWVAAFALFLAAYAPVLLSPRADGQPG</sequence>
<feature type="transmembrane region" description="Helical" evidence="1">
    <location>
        <begin position="65"/>
        <end position="82"/>
    </location>
</feature>
<keyword evidence="1" id="KW-0472">Membrane</keyword>
<feature type="transmembrane region" description="Helical" evidence="1">
    <location>
        <begin position="247"/>
        <end position="265"/>
    </location>
</feature>
<dbReference type="InterPro" id="IPR010266">
    <property type="entry name" value="NnrS"/>
</dbReference>
<dbReference type="RefSeq" id="WP_045583853.1">
    <property type="nucleotide sequence ID" value="NZ_CP012404.1"/>
</dbReference>
<feature type="transmembrane region" description="Helical" evidence="1">
    <location>
        <begin position="277"/>
        <end position="297"/>
    </location>
</feature>